<keyword evidence="4" id="KW-1185">Reference proteome</keyword>
<reference evidence="3 4" key="1">
    <citation type="submission" date="2019-02" db="EMBL/GenBank/DDBJ databases">
        <title>Genomic Encyclopedia of Type Strains, Phase IV (KMG-IV): sequencing the most valuable type-strain genomes for metagenomic binning, comparative biology and taxonomic classification.</title>
        <authorList>
            <person name="Goeker M."/>
        </authorList>
    </citation>
    <scope>NUCLEOTIDE SEQUENCE [LARGE SCALE GENOMIC DNA]</scope>
    <source>
        <strain evidence="3 4">DSM 19570</strain>
    </source>
</reference>
<accession>A0A4Q7W1N7</accession>
<dbReference type="InterPro" id="IPR016032">
    <property type="entry name" value="Sig_transdc_resp-reg_C-effctor"/>
</dbReference>
<organism evidence="3 4">
    <name type="scientific">Rivibacter subsaxonicus</name>
    <dbReference type="NCBI Taxonomy" id="457575"/>
    <lineage>
        <taxon>Bacteria</taxon>
        <taxon>Pseudomonadati</taxon>
        <taxon>Pseudomonadota</taxon>
        <taxon>Betaproteobacteria</taxon>
        <taxon>Burkholderiales</taxon>
        <taxon>Rivibacter</taxon>
    </lineage>
</organism>
<name>A0A4Q7W1N7_9BURK</name>
<evidence type="ECO:0000259" key="2">
    <source>
        <dbReference type="SMART" id="SM00421"/>
    </source>
</evidence>
<protein>
    <recommendedName>
        <fullName evidence="2">HTH luxR-type domain-containing protein</fullName>
    </recommendedName>
</protein>
<sequence length="242" mass="26003">MFDLISRSRPQQPSHDRPAAAYSGPERRSAAAGMWALIAAAIEEIDYGMVLLDGDLRAFHMNAAARQTLGDAELLLLRGSMLGARHARDEGALYAALKDALEKGRRKMLNLGDGARPMCVSVVPLDLPSTHSARSVLVMLEKRKVCGELAVESFARNHQLSYGETRVLQALCDGVRPTQAARRNGVALSTVRTQISSIRTKTGAASIPDLLGRIASLPPLMSVLRAHCGGPSLVNETSRRAA</sequence>
<dbReference type="SMART" id="SM00421">
    <property type="entry name" value="HTH_LUXR"/>
    <property type="match status" value="1"/>
</dbReference>
<dbReference type="GO" id="GO:0003677">
    <property type="term" value="F:DNA binding"/>
    <property type="evidence" value="ECO:0007669"/>
    <property type="project" value="InterPro"/>
</dbReference>
<evidence type="ECO:0000256" key="1">
    <source>
        <dbReference type="SAM" id="MobiDB-lite"/>
    </source>
</evidence>
<dbReference type="Gene3D" id="1.10.10.10">
    <property type="entry name" value="Winged helix-like DNA-binding domain superfamily/Winged helix DNA-binding domain"/>
    <property type="match status" value="1"/>
</dbReference>
<evidence type="ECO:0000313" key="3">
    <source>
        <dbReference type="EMBL" id="RZU02943.1"/>
    </source>
</evidence>
<dbReference type="GO" id="GO:0006355">
    <property type="term" value="P:regulation of DNA-templated transcription"/>
    <property type="evidence" value="ECO:0007669"/>
    <property type="project" value="InterPro"/>
</dbReference>
<feature type="domain" description="HTH luxR-type" evidence="2">
    <location>
        <begin position="157"/>
        <end position="214"/>
    </location>
</feature>
<comment type="caution">
    <text evidence="3">The sequence shown here is derived from an EMBL/GenBank/DDBJ whole genome shotgun (WGS) entry which is preliminary data.</text>
</comment>
<dbReference type="AlphaFoldDB" id="A0A4Q7W1N7"/>
<evidence type="ECO:0000313" key="4">
    <source>
        <dbReference type="Proteomes" id="UP000293671"/>
    </source>
</evidence>
<dbReference type="OrthoDB" id="9150154at2"/>
<gene>
    <name evidence="3" type="ORF">EV670_0974</name>
</gene>
<proteinExistence type="predicted"/>
<dbReference type="SUPFAM" id="SSF46894">
    <property type="entry name" value="C-terminal effector domain of the bipartite response regulators"/>
    <property type="match status" value="1"/>
</dbReference>
<dbReference type="Proteomes" id="UP000293671">
    <property type="component" value="Unassembled WGS sequence"/>
</dbReference>
<dbReference type="InterPro" id="IPR036388">
    <property type="entry name" value="WH-like_DNA-bd_sf"/>
</dbReference>
<dbReference type="InterPro" id="IPR000792">
    <property type="entry name" value="Tscrpt_reg_LuxR_C"/>
</dbReference>
<dbReference type="EMBL" id="SHKP01000004">
    <property type="protein sequence ID" value="RZU02943.1"/>
    <property type="molecule type" value="Genomic_DNA"/>
</dbReference>
<dbReference type="RefSeq" id="WP_130430656.1">
    <property type="nucleotide sequence ID" value="NZ_SHKP01000004.1"/>
</dbReference>
<feature type="region of interest" description="Disordered" evidence="1">
    <location>
        <begin position="1"/>
        <end position="25"/>
    </location>
</feature>